<name>A0A0E0IRF5_ORYNI</name>
<sequence>MFSFDTVSNAWPNVGDWVLPFCGRIEHVPVDNLSFGFSPHDDGHLRASDLTATPPLLPPHKAAAEEDEETEVRERFAVVTGVEVEASGSIKAVRMASMRNSVSSPGILAKMILKIHKMLKWQSGSGCTLHIDILTKRIFGIAFQ</sequence>
<dbReference type="PANTHER" id="PTHR33085">
    <property type="entry name" value="OS12G0113100 PROTEIN-RELATED"/>
    <property type="match status" value="1"/>
</dbReference>
<proteinExistence type="predicted"/>
<reference evidence="1" key="1">
    <citation type="submission" date="2015-04" db="UniProtKB">
        <authorList>
            <consortium name="EnsemblPlants"/>
        </authorList>
    </citation>
    <scope>IDENTIFICATION</scope>
    <source>
        <strain evidence="1">SL10</strain>
    </source>
</reference>
<dbReference type="Proteomes" id="UP000006591">
    <property type="component" value="Chromosome 10"/>
</dbReference>
<dbReference type="InterPro" id="IPR012871">
    <property type="entry name" value="DUF1668_ORYSA"/>
</dbReference>
<dbReference type="Pfam" id="PF07893">
    <property type="entry name" value="DUF1668"/>
    <property type="match status" value="1"/>
</dbReference>
<reference evidence="1" key="2">
    <citation type="submission" date="2018-04" db="EMBL/GenBank/DDBJ databases">
        <title>OnivRS2 (Oryza nivara Reference Sequence Version 2).</title>
        <authorList>
            <person name="Zhang J."/>
            <person name="Kudrna D."/>
            <person name="Lee S."/>
            <person name="Talag J."/>
            <person name="Rajasekar S."/>
            <person name="Welchert J."/>
            <person name="Hsing Y.-I."/>
            <person name="Wing R.A."/>
        </authorList>
    </citation>
    <scope>NUCLEOTIDE SEQUENCE [LARGE SCALE GENOMIC DNA]</scope>
</reference>
<dbReference type="EnsemblPlants" id="ONIVA10G07670.1">
    <property type="protein sequence ID" value="ONIVA10G07670.1"/>
    <property type="gene ID" value="ONIVA10G07670"/>
</dbReference>
<evidence type="ECO:0000313" key="2">
    <source>
        <dbReference type="Proteomes" id="UP000006591"/>
    </source>
</evidence>
<keyword evidence="2" id="KW-1185">Reference proteome</keyword>
<accession>A0A0E0IRF5</accession>
<dbReference type="PANTHER" id="PTHR33085:SF126">
    <property type="entry name" value="EXPRESSED PROTEIN"/>
    <property type="match status" value="1"/>
</dbReference>
<dbReference type="HOGENOM" id="CLU_1799547_0_0_1"/>
<dbReference type="AlphaFoldDB" id="A0A0E0IRF5"/>
<organism evidence="1">
    <name type="scientific">Oryza nivara</name>
    <name type="common">Indian wild rice</name>
    <name type="synonym">Oryza sativa f. spontanea</name>
    <dbReference type="NCBI Taxonomy" id="4536"/>
    <lineage>
        <taxon>Eukaryota</taxon>
        <taxon>Viridiplantae</taxon>
        <taxon>Streptophyta</taxon>
        <taxon>Embryophyta</taxon>
        <taxon>Tracheophyta</taxon>
        <taxon>Spermatophyta</taxon>
        <taxon>Magnoliopsida</taxon>
        <taxon>Liliopsida</taxon>
        <taxon>Poales</taxon>
        <taxon>Poaceae</taxon>
        <taxon>BOP clade</taxon>
        <taxon>Oryzoideae</taxon>
        <taxon>Oryzeae</taxon>
        <taxon>Oryzinae</taxon>
        <taxon>Oryza</taxon>
    </lineage>
</organism>
<dbReference type="Gramene" id="ONIVA10G07670.1">
    <property type="protein sequence ID" value="ONIVA10G07670.1"/>
    <property type="gene ID" value="ONIVA10G07670"/>
</dbReference>
<dbReference type="STRING" id="4536.A0A0E0IRF5"/>
<protein>
    <submittedName>
        <fullName evidence="1">Uncharacterized protein</fullName>
    </submittedName>
</protein>
<evidence type="ECO:0000313" key="1">
    <source>
        <dbReference type="EnsemblPlants" id="ONIVA10G07670.1"/>
    </source>
</evidence>